<accession>Q94DR8</accession>
<sequence>MAQLGSVWAVHGRRCCRQRYSRRTNLEDRMLFKQCFAPTNAIDDKSRSKNVRRCVVYTSMMNRPLTWSWHDKPMLRRKWKESYMYKQDNHMHVKKRTIILPSIELALAKAIVSSPVSAVRIWREERQP</sequence>
<dbReference type="EMBL" id="AP003256">
    <property type="protein sequence ID" value="BAB61220.1"/>
    <property type="molecule type" value="Genomic_DNA"/>
</dbReference>
<reference evidence="1" key="1">
    <citation type="submission" date="2001-02" db="EMBL/GenBank/DDBJ databases">
        <title>Oryza sativa nipponbare(GA3) genomic DNA, chromosome 1, PAC clone:P0460E08.</title>
        <authorList>
            <person name="Sasaki T."/>
            <person name="Matsumoto T."/>
            <person name="Yamamoto K."/>
        </authorList>
    </citation>
    <scope>NUCLEOTIDE SEQUENCE</scope>
</reference>
<proteinExistence type="predicted"/>
<evidence type="ECO:0000313" key="1">
    <source>
        <dbReference type="EMBL" id="BAB61220.1"/>
    </source>
</evidence>
<name>Q94DR8_ORYSJ</name>
<gene>
    <name evidence="1" type="primary">P0460E08.30</name>
</gene>
<protein>
    <submittedName>
        <fullName evidence="1">p0460E08.30 protein</fullName>
    </submittedName>
</protein>
<dbReference type="AlphaFoldDB" id="Q94DR8"/>
<organism evidence="1">
    <name type="scientific">Oryza sativa subsp. japonica</name>
    <name type="common">Rice</name>
    <dbReference type="NCBI Taxonomy" id="39947"/>
    <lineage>
        <taxon>Eukaryota</taxon>
        <taxon>Viridiplantae</taxon>
        <taxon>Streptophyta</taxon>
        <taxon>Embryophyta</taxon>
        <taxon>Tracheophyta</taxon>
        <taxon>Spermatophyta</taxon>
        <taxon>Magnoliopsida</taxon>
        <taxon>Liliopsida</taxon>
        <taxon>Poales</taxon>
        <taxon>Poaceae</taxon>
        <taxon>BOP clade</taxon>
        <taxon>Oryzoideae</taxon>
        <taxon>Oryzeae</taxon>
        <taxon>Oryzinae</taxon>
        <taxon>Oryza</taxon>
        <taxon>Oryza sativa</taxon>
    </lineage>
</organism>